<protein>
    <submittedName>
        <fullName evidence="2">Uncharacterized protein</fullName>
    </submittedName>
</protein>
<dbReference type="GeneID" id="63716837"/>
<feature type="compositionally biased region" description="Pro residues" evidence="1">
    <location>
        <begin position="447"/>
        <end position="456"/>
    </location>
</feature>
<comment type="caution">
    <text evidence="2">The sequence shown here is derived from an EMBL/GenBank/DDBJ whole genome shotgun (WGS) entry which is preliminary data.</text>
</comment>
<feature type="compositionally biased region" description="Low complexity" evidence="1">
    <location>
        <begin position="342"/>
        <end position="357"/>
    </location>
</feature>
<feature type="compositionally biased region" description="Basic and acidic residues" evidence="1">
    <location>
        <begin position="533"/>
        <end position="551"/>
    </location>
</feature>
<keyword evidence="3" id="KW-1185">Reference proteome</keyword>
<feature type="compositionally biased region" description="Basic residues" evidence="1">
    <location>
        <begin position="431"/>
        <end position="441"/>
    </location>
</feature>
<evidence type="ECO:0000313" key="3">
    <source>
        <dbReference type="Proteomes" id="UP000076580"/>
    </source>
</evidence>
<dbReference type="RefSeq" id="XP_040656539.1">
    <property type="nucleotide sequence ID" value="XM_040801506.1"/>
</dbReference>
<evidence type="ECO:0000256" key="1">
    <source>
        <dbReference type="SAM" id="MobiDB-lite"/>
    </source>
</evidence>
<feature type="compositionally biased region" description="Basic and acidic residues" evidence="1">
    <location>
        <begin position="508"/>
        <end position="523"/>
    </location>
</feature>
<name>A0A151GJB5_DRECN</name>
<dbReference type="InParanoid" id="A0A151GJB5"/>
<dbReference type="AlphaFoldDB" id="A0A151GJB5"/>
<accession>A0A151GJB5</accession>
<sequence length="591" mass="61912">MSNPFRKKVPQEDRTPSPSKPSLRITSGGNSPLPDDRFSSTDALPAGAPKPVKKRVRVLSPPPQSPERPLDDGVAAALGAAVADHDAAGHGLGRDPFLGAYSTDDSDAESIATSRPTSAAVGGLAATPTAPAASASAPSGPAGPQVNPFSKTLHDLESPMDPELGKQQRDEGEALKAANAAARQSLDVDAFHRLLMTGKVDDQPPSTQHGPPTKTNIGTGDRPWNPPDSSDDDEEAEFEARLGSSSNPPSPNPPSPSKTRNEKKAPPPPPSSRHGKSLRDSDRVPAPDAGVSVHRLIPPTNLNKPLPVSPARTSVEEGSPFDRESVGRVPEPRPVDVDAHATPGTPRRSSSTGSSSGKKNAPAPPPRRTHGRSDTRGQGPGPAATPPSPEQRHQTPMKTAGGPDETPAPESTEEALSSRPSTHVPAPPPPRRPHPAAKQAHHAAPQSTPPSSPPTAYPASPDLTRRSFDSVVTHQAGNTKSSPPPPPPPPPPSRNTSIRRPPSVRSVEGLRRHVSVESKRPARDGVPPPPPPPRRDRVNSSESRAEGRERAMSVAAGQDEGVDDAGQGTDILADLNALRREVDALRDRFRG</sequence>
<feature type="compositionally biased region" description="Pro residues" evidence="1">
    <location>
        <begin position="482"/>
        <end position="493"/>
    </location>
</feature>
<dbReference type="STRING" id="98403.A0A151GJB5"/>
<dbReference type="Proteomes" id="UP000076580">
    <property type="component" value="Chromosome 02"/>
</dbReference>
<feature type="compositionally biased region" description="Low complexity" evidence="1">
    <location>
        <begin position="119"/>
        <end position="144"/>
    </location>
</feature>
<gene>
    <name evidence="2" type="ORF">DCS_04194</name>
</gene>
<dbReference type="EMBL" id="LAYC01000002">
    <property type="protein sequence ID" value="KYK57187.1"/>
    <property type="molecule type" value="Genomic_DNA"/>
</dbReference>
<feature type="compositionally biased region" description="Low complexity" evidence="1">
    <location>
        <begin position="494"/>
        <end position="503"/>
    </location>
</feature>
<feature type="compositionally biased region" description="Polar residues" evidence="1">
    <location>
        <begin position="470"/>
        <end position="480"/>
    </location>
</feature>
<organism evidence="2 3">
    <name type="scientific">Drechmeria coniospora</name>
    <name type="common">Nematophagous fungus</name>
    <name type="synonym">Meria coniospora</name>
    <dbReference type="NCBI Taxonomy" id="98403"/>
    <lineage>
        <taxon>Eukaryota</taxon>
        <taxon>Fungi</taxon>
        <taxon>Dikarya</taxon>
        <taxon>Ascomycota</taxon>
        <taxon>Pezizomycotina</taxon>
        <taxon>Sordariomycetes</taxon>
        <taxon>Hypocreomycetidae</taxon>
        <taxon>Hypocreales</taxon>
        <taxon>Ophiocordycipitaceae</taxon>
        <taxon>Drechmeria</taxon>
    </lineage>
</organism>
<feature type="region of interest" description="Disordered" evidence="1">
    <location>
        <begin position="87"/>
        <end position="181"/>
    </location>
</feature>
<proteinExistence type="predicted"/>
<reference evidence="2 3" key="1">
    <citation type="journal article" date="2016" name="Sci. Rep.">
        <title>Insights into Adaptations to a Near-Obligate Nematode Endoparasitic Lifestyle from the Finished Genome of Drechmeria coniospora.</title>
        <authorList>
            <person name="Zhang L."/>
            <person name="Zhou Z."/>
            <person name="Guo Q."/>
            <person name="Fokkens L."/>
            <person name="Miskei M."/>
            <person name="Pocsi I."/>
            <person name="Zhang W."/>
            <person name="Chen M."/>
            <person name="Wang L."/>
            <person name="Sun Y."/>
            <person name="Donzelli B.G."/>
            <person name="Gibson D.M."/>
            <person name="Nelson D.R."/>
            <person name="Luo J.G."/>
            <person name="Rep M."/>
            <person name="Liu H."/>
            <person name="Yang S."/>
            <person name="Wang J."/>
            <person name="Krasnoff S.B."/>
            <person name="Xu Y."/>
            <person name="Molnar I."/>
            <person name="Lin M."/>
        </authorList>
    </citation>
    <scope>NUCLEOTIDE SEQUENCE [LARGE SCALE GENOMIC DNA]</scope>
    <source>
        <strain evidence="2 3">ARSEF 6962</strain>
    </source>
</reference>
<dbReference type="PRINTS" id="PR01217">
    <property type="entry name" value="PRICHEXTENSN"/>
</dbReference>
<feature type="compositionally biased region" description="Polar residues" evidence="1">
    <location>
        <begin position="204"/>
        <end position="218"/>
    </location>
</feature>
<feature type="region of interest" description="Disordered" evidence="1">
    <location>
        <begin position="195"/>
        <end position="567"/>
    </location>
</feature>
<feature type="compositionally biased region" description="Basic and acidic residues" evidence="1">
    <location>
        <begin position="320"/>
        <end position="339"/>
    </location>
</feature>
<feature type="region of interest" description="Disordered" evidence="1">
    <location>
        <begin position="1"/>
        <end position="73"/>
    </location>
</feature>
<evidence type="ECO:0000313" key="2">
    <source>
        <dbReference type="EMBL" id="KYK57187.1"/>
    </source>
</evidence>
<feature type="compositionally biased region" description="Basic and acidic residues" evidence="1">
    <location>
        <begin position="152"/>
        <end position="174"/>
    </location>
</feature>